<proteinExistence type="predicted"/>
<sequence length="71" mass="6853">MDRKGAHPVGGAVQHPHRGGGAAWLPAADAADYAELVCAHAAVPVAGAGGAHPGAGCFLHGVLGGGAEHDR</sequence>
<comment type="caution">
    <text evidence="1">The sequence shown here is derived from an EMBL/GenBank/DDBJ whole genome shotgun (WGS) entry which is preliminary data.</text>
</comment>
<accession>A0A3D8SHE4</accession>
<gene>
    <name evidence="1" type="ORF">BP5796_04048</name>
</gene>
<dbReference type="EMBL" id="PDLN01000005">
    <property type="protein sequence ID" value="RDW85723.1"/>
    <property type="molecule type" value="Genomic_DNA"/>
</dbReference>
<organism evidence="1 2">
    <name type="scientific">Coleophoma crateriformis</name>
    <dbReference type="NCBI Taxonomy" id="565419"/>
    <lineage>
        <taxon>Eukaryota</taxon>
        <taxon>Fungi</taxon>
        <taxon>Dikarya</taxon>
        <taxon>Ascomycota</taxon>
        <taxon>Pezizomycotina</taxon>
        <taxon>Leotiomycetes</taxon>
        <taxon>Helotiales</taxon>
        <taxon>Dermateaceae</taxon>
        <taxon>Coleophoma</taxon>
    </lineage>
</organism>
<protein>
    <submittedName>
        <fullName evidence="1">Uncharacterized protein</fullName>
    </submittedName>
</protein>
<name>A0A3D8SHE4_9HELO</name>
<dbReference type="Proteomes" id="UP000256328">
    <property type="component" value="Unassembled WGS sequence"/>
</dbReference>
<keyword evidence="2" id="KW-1185">Reference proteome</keyword>
<evidence type="ECO:0000313" key="1">
    <source>
        <dbReference type="EMBL" id="RDW85723.1"/>
    </source>
</evidence>
<dbReference type="AlphaFoldDB" id="A0A3D8SHE4"/>
<evidence type="ECO:0000313" key="2">
    <source>
        <dbReference type="Proteomes" id="UP000256328"/>
    </source>
</evidence>
<reference evidence="1 2" key="1">
    <citation type="journal article" date="2018" name="IMA Fungus">
        <title>IMA Genome-F 9: Draft genome sequence of Annulohypoxylon stygium, Aspergillus mulundensis, Berkeleyomyces basicola (syn. Thielaviopsis basicola), Ceratocystis smalleyi, two Cercospora beticola strains, Coleophoma cylindrospora, Fusarium fracticaudum, Phialophora cf. hyalina, and Morchella septimelata.</title>
        <authorList>
            <person name="Wingfield B.D."/>
            <person name="Bills G.F."/>
            <person name="Dong Y."/>
            <person name="Huang W."/>
            <person name="Nel W.J."/>
            <person name="Swalarsk-Parry B.S."/>
            <person name="Vaghefi N."/>
            <person name="Wilken P.M."/>
            <person name="An Z."/>
            <person name="de Beer Z.W."/>
            <person name="De Vos L."/>
            <person name="Chen L."/>
            <person name="Duong T.A."/>
            <person name="Gao Y."/>
            <person name="Hammerbacher A."/>
            <person name="Kikkert J.R."/>
            <person name="Li Y."/>
            <person name="Li H."/>
            <person name="Li K."/>
            <person name="Li Q."/>
            <person name="Liu X."/>
            <person name="Ma X."/>
            <person name="Naidoo K."/>
            <person name="Pethybridge S.J."/>
            <person name="Sun J."/>
            <person name="Steenkamp E.T."/>
            <person name="van der Nest M.A."/>
            <person name="van Wyk S."/>
            <person name="Wingfield M.J."/>
            <person name="Xiong C."/>
            <person name="Yue Q."/>
            <person name="Zhang X."/>
        </authorList>
    </citation>
    <scope>NUCLEOTIDE SEQUENCE [LARGE SCALE GENOMIC DNA]</scope>
    <source>
        <strain evidence="1 2">BP5796</strain>
    </source>
</reference>